<sequence length="368" mass="40007">MTVKAIDTNAWADNDWLILGEIGTGNAEVLQVKGSPTDGTSLSVDNAGSGGARYNHAINEPVYRIDFNQVEFNRNTTDTTSGVSVLTTAEVQPDDLFTRFEDTSNTTGFGFVRFKNSETSAFSSYSDGIPYTGYGAKALGRIIRGVRRILSETEADIEHITDQDIIEEVNEKQRDVAHDGGRLWPFYETIRSSSQVANQRRYTIDDNVEIGKAFTITVDSQPMAKIDQDRFNILNWDNLRTEDPTHAGVWNNRIVLWPLPSASASSDTLDGDVTATATTIMLDDVSDFRAPGRALINSEIISYENVLTKTALDGTLTAAATTVTVDSTTDFPSTGTIVIDDEEMTYSGTGSTTFTGVTRGVNSTSAVA</sequence>
<comment type="caution">
    <text evidence="1">The sequence shown here is derived from an EMBL/GenBank/DDBJ whole genome shotgun (WGS) entry which is preliminary data.</text>
</comment>
<dbReference type="AlphaFoldDB" id="A0A0F9G559"/>
<name>A0A0F9G559_9ZZZZ</name>
<evidence type="ECO:0000313" key="1">
    <source>
        <dbReference type="EMBL" id="KKL64715.1"/>
    </source>
</evidence>
<gene>
    <name evidence="1" type="ORF">LCGC14_2162220</name>
</gene>
<feature type="non-terminal residue" evidence="1">
    <location>
        <position position="368"/>
    </location>
</feature>
<protein>
    <submittedName>
        <fullName evidence="1">Uncharacterized protein</fullName>
    </submittedName>
</protein>
<accession>A0A0F9G559</accession>
<dbReference type="EMBL" id="LAZR01027760">
    <property type="protein sequence ID" value="KKL64715.1"/>
    <property type="molecule type" value="Genomic_DNA"/>
</dbReference>
<proteinExistence type="predicted"/>
<reference evidence="1" key="1">
    <citation type="journal article" date="2015" name="Nature">
        <title>Complex archaea that bridge the gap between prokaryotes and eukaryotes.</title>
        <authorList>
            <person name="Spang A."/>
            <person name="Saw J.H."/>
            <person name="Jorgensen S.L."/>
            <person name="Zaremba-Niedzwiedzka K."/>
            <person name="Martijn J."/>
            <person name="Lind A.E."/>
            <person name="van Eijk R."/>
            <person name="Schleper C."/>
            <person name="Guy L."/>
            <person name="Ettema T.J."/>
        </authorList>
    </citation>
    <scope>NUCLEOTIDE SEQUENCE</scope>
</reference>
<organism evidence="1">
    <name type="scientific">marine sediment metagenome</name>
    <dbReference type="NCBI Taxonomy" id="412755"/>
    <lineage>
        <taxon>unclassified sequences</taxon>
        <taxon>metagenomes</taxon>
        <taxon>ecological metagenomes</taxon>
    </lineage>
</organism>